<dbReference type="AlphaFoldDB" id="A0A6J4JHZ6"/>
<dbReference type="EMBL" id="CADCTJ010001034">
    <property type="protein sequence ID" value="CAA9280893.1"/>
    <property type="molecule type" value="Genomic_DNA"/>
</dbReference>
<gene>
    <name evidence="1" type="ORF">AVDCRST_MAG95-3299</name>
</gene>
<accession>A0A6J4JHZ6</accession>
<name>A0A6J4JHZ6_9BACT</name>
<protein>
    <submittedName>
        <fullName evidence="1">Uncharacterized protein</fullName>
    </submittedName>
</protein>
<organism evidence="1">
    <name type="scientific">uncultured Adhaeribacter sp</name>
    <dbReference type="NCBI Taxonomy" id="448109"/>
    <lineage>
        <taxon>Bacteria</taxon>
        <taxon>Pseudomonadati</taxon>
        <taxon>Bacteroidota</taxon>
        <taxon>Cytophagia</taxon>
        <taxon>Cytophagales</taxon>
        <taxon>Hymenobacteraceae</taxon>
        <taxon>Adhaeribacter</taxon>
        <taxon>environmental samples</taxon>
    </lineage>
</organism>
<proteinExistence type="predicted"/>
<reference evidence="1" key="1">
    <citation type="submission" date="2020-02" db="EMBL/GenBank/DDBJ databases">
        <authorList>
            <person name="Meier V. D."/>
        </authorList>
    </citation>
    <scope>NUCLEOTIDE SEQUENCE</scope>
    <source>
        <strain evidence="1">AVDCRST_MAG95</strain>
    </source>
</reference>
<sequence length="68" mass="8018">MKPGIETTSLNYSVVCLRGRFGVYARNSREERAAARSYGYYYLKIFIRGIKKIKREARWLPFPIKLSK</sequence>
<evidence type="ECO:0000313" key="1">
    <source>
        <dbReference type="EMBL" id="CAA9280893.1"/>
    </source>
</evidence>